<proteinExistence type="predicted"/>
<dbReference type="RefSeq" id="WP_187538875.1">
    <property type="nucleotide sequence ID" value="NZ_BAABJT010000001.1"/>
</dbReference>
<dbReference type="CDD" id="cd01949">
    <property type="entry name" value="GGDEF"/>
    <property type="match status" value="1"/>
</dbReference>
<dbReference type="PROSITE" id="PS50887">
    <property type="entry name" value="GGDEF"/>
    <property type="match status" value="1"/>
</dbReference>
<dbReference type="GO" id="GO:1902201">
    <property type="term" value="P:negative regulation of bacterial-type flagellum-dependent cell motility"/>
    <property type="evidence" value="ECO:0007669"/>
    <property type="project" value="TreeGrafter"/>
</dbReference>
<evidence type="ECO:0000313" key="5">
    <source>
        <dbReference type="Proteomes" id="UP000515971"/>
    </source>
</evidence>
<dbReference type="GO" id="GO:0043709">
    <property type="term" value="P:cell adhesion involved in single-species biofilm formation"/>
    <property type="evidence" value="ECO:0007669"/>
    <property type="project" value="TreeGrafter"/>
</dbReference>
<organism evidence="4 5">
    <name type="scientific">Sphingomonas lutea</name>
    <dbReference type="NCBI Taxonomy" id="1045317"/>
    <lineage>
        <taxon>Bacteria</taxon>
        <taxon>Pseudomonadati</taxon>
        <taxon>Pseudomonadota</taxon>
        <taxon>Alphaproteobacteria</taxon>
        <taxon>Sphingomonadales</taxon>
        <taxon>Sphingomonadaceae</taxon>
        <taxon>Sphingomonas</taxon>
    </lineage>
</organism>
<sequence>MSDKHPAKDAVGDPSELLAEIERLRCQLAQYERRFVELDRLANRDPLVDLPNRRSCLASLARLIARVDAYGIQAAMILADVDGLKAINDKFGHNAGDTAIKQISRLLVASVRKHDCVARLAGDEFAILLEHTDELQAWLLALRIVETVDEHPFHIGKANVPLSVAVGVTLICPRDHPEAVIERADREMYRIKAIRPRK</sequence>
<accession>A0A7G9SJ62</accession>
<evidence type="ECO:0000313" key="4">
    <source>
        <dbReference type="EMBL" id="QNN67887.1"/>
    </source>
</evidence>
<dbReference type="GO" id="GO:0005886">
    <property type="term" value="C:plasma membrane"/>
    <property type="evidence" value="ECO:0007669"/>
    <property type="project" value="TreeGrafter"/>
</dbReference>
<evidence type="ECO:0000256" key="2">
    <source>
        <dbReference type="ARBA" id="ARBA00034247"/>
    </source>
</evidence>
<evidence type="ECO:0000259" key="3">
    <source>
        <dbReference type="PROSITE" id="PS50887"/>
    </source>
</evidence>
<dbReference type="PANTHER" id="PTHR45138">
    <property type="entry name" value="REGULATORY COMPONENTS OF SENSORY TRANSDUCTION SYSTEM"/>
    <property type="match status" value="1"/>
</dbReference>
<dbReference type="Gene3D" id="3.30.70.270">
    <property type="match status" value="1"/>
</dbReference>
<dbReference type="Proteomes" id="UP000515971">
    <property type="component" value="Chromosome"/>
</dbReference>
<dbReference type="Pfam" id="PF00990">
    <property type="entry name" value="GGDEF"/>
    <property type="match status" value="1"/>
</dbReference>
<dbReference type="AlphaFoldDB" id="A0A7G9SJ62"/>
<name>A0A7G9SJ62_9SPHN</name>
<protein>
    <recommendedName>
        <fullName evidence="1">diguanylate cyclase</fullName>
        <ecNumber evidence="1">2.7.7.65</ecNumber>
    </recommendedName>
</protein>
<evidence type="ECO:0000256" key="1">
    <source>
        <dbReference type="ARBA" id="ARBA00012528"/>
    </source>
</evidence>
<reference evidence="4 5" key="1">
    <citation type="submission" date="2020-08" db="EMBL/GenBank/DDBJ databases">
        <title>Genome sequence of Sphingomonas lutea KCTC 23642T.</title>
        <authorList>
            <person name="Hyun D.-W."/>
            <person name="Bae J.-W."/>
        </authorList>
    </citation>
    <scope>NUCLEOTIDE SEQUENCE [LARGE SCALE GENOMIC DNA]</scope>
    <source>
        <strain evidence="4 5">KCTC 23642</strain>
    </source>
</reference>
<dbReference type="SMART" id="SM00267">
    <property type="entry name" value="GGDEF"/>
    <property type="match status" value="1"/>
</dbReference>
<dbReference type="EC" id="2.7.7.65" evidence="1"/>
<dbReference type="KEGG" id="slut:H9L13_02900"/>
<gene>
    <name evidence="4" type="ORF">H9L13_02900</name>
</gene>
<comment type="catalytic activity">
    <reaction evidence="2">
        <text>2 GTP = 3',3'-c-di-GMP + 2 diphosphate</text>
        <dbReference type="Rhea" id="RHEA:24898"/>
        <dbReference type="ChEBI" id="CHEBI:33019"/>
        <dbReference type="ChEBI" id="CHEBI:37565"/>
        <dbReference type="ChEBI" id="CHEBI:58805"/>
        <dbReference type="EC" id="2.7.7.65"/>
    </reaction>
</comment>
<dbReference type="NCBIfam" id="TIGR00254">
    <property type="entry name" value="GGDEF"/>
    <property type="match status" value="1"/>
</dbReference>
<dbReference type="SUPFAM" id="SSF55073">
    <property type="entry name" value="Nucleotide cyclase"/>
    <property type="match status" value="1"/>
</dbReference>
<dbReference type="InterPro" id="IPR050469">
    <property type="entry name" value="Diguanylate_Cyclase"/>
</dbReference>
<dbReference type="PANTHER" id="PTHR45138:SF9">
    <property type="entry name" value="DIGUANYLATE CYCLASE DGCM-RELATED"/>
    <property type="match status" value="1"/>
</dbReference>
<keyword evidence="5" id="KW-1185">Reference proteome</keyword>
<dbReference type="EMBL" id="CP060718">
    <property type="protein sequence ID" value="QNN67887.1"/>
    <property type="molecule type" value="Genomic_DNA"/>
</dbReference>
<feature type="domain" description="GGDEF" evidence="3">
    <location>
        <begin position="72"/>
        <end position="198"/>
    </location>
</feature>
<dbReference type="InterPro" id="IPR000160">
    <property type="entry name" value="GGDEF_dom"/>
</dbReference>
<dbReference type="GO" id="GO:0052621">
    <property type="term" value="F:diguanylate cyclase activity"/>
    <property type="evidence" value="ECO:0007669"/>
    <property type="project" value="UniProtKB-EC"/>
</dbReference>
<dbReference type="InterPro" id="IPR043128">
    <property type="entry name" value="Rev_trsase/Diguanyl_cyclase"/>
</dbReference>
<dbReference type="InterPro" id="IPR029787">
    <property type="entry name" value="Nucleotide_cyclase"/>
</dbReference>